<protein>
    <submittedName>
        <fullName evidence="2">PE family protein</fullName>
    </submittedName>
</protein>
<dbReference type="SUPFAM" id="SSF140459">
    <property type="entry name" value="PE/PPE dimer-like"/>
    <property type="match status" value="1"/>
</dbReference>
<accession>A0ABP3A9F5</accession>
<dbReference type="Pfam" id="PF00934">
    <property type="entry name" value="PE"/>
    <property type="match status" value="1"/>
</dbReference>
<dbReference type="InterPro" id="IPR000084">
    <property type="entry name" value="PE-PGRS_N"/>
</dbReference>
<gene>
    <name evidence="2" type="ORF">I551_7027</name>
</gene>
<dbReference type="InterPro" id="IPR038332">
    <property type="entry name" value="PPE_sf"/>
</dbReference>
<evidence type="ECO:0000313" key="3">
    <source>
        <dbReference type="Proteomes" id="UP000020681"/>
    </source>
</evidence>
<organism evidence="2 3">
    <name type="scientific">Mycobacterium ulcerans str. Harvey</name>
    <dbReference type="NCBI Taxonomy" id="1299332"/>
    <lineage>
        <taxon>Bacteria</taxon>
        <taxon>Bacillati</taxon>
        <taxon>Actinomycetota</taxon>
        <taxon>Actinomycetes</taxon>
        <taxon>Mycobacteriales</taxon>
        <taxon>Mycobacteriaceae</taxon>
        <taxon>Mycobacterium</taxon>
        <taxon>Mycobacterium ulcerans group</taxon>
    </lineage>
</organism>
<feature type="non-terminal residue" evidence="2">
    <location>
        <position position="115"/>
    </location>
</feature>
<sequence length="115" mass="11319">MLPAAGDEVSAAIAELFGGFGREYQAMGARVALLHDDFVRALTAGGSAYGQAEALNMWPLQELEQQALGVVNAPSMALFGRPSIGNGVDGVAGTGQAGGAGGILWGNGGNGGSGA</sequence>
<reference evidence="2 3" key="1">
    <citation type="submission" date="2014-01" db="EMBL/GenBank/DDBJ databases">
        <authorList>
            <person name="Dobos K."/>
            <person name="Lenaerts A."/>
            <person name="Ordway D."/>
            <person name="DeGroote M.A."/>
            <person name="Parker T."/>
            <person name="Sizemore C."/>
            <person name="Tallon L.J."/>
            <person name="Sadzewicz L.K."/>
            <person name="Sengamalay N."/>
            <person name="Fraser C.M."/>
            <person name="Hine E."/>
            <person name="Shefchek K.A."/>
            <person name="Das S.P."/>
            <person name="Tettelin H."/>
        </authorList>
    </citation>
    <scope>NUCLEOTIDE SEQUENCE [LARGE SCALE GENOMIC DNA]</scope>
    <source>
        <strain evidence="2 3">Harvey</strain>
    </source>
</reference>
<feature type="domain" description="PE" evidence="1">
    <location>
        <begin position="2"/>
        <end position="56"/>
    </location>
</feature>
<dbReference type="EMBL" id="JAOL01000172">
    <property type="protein sequence ID" value="EUA86517.1"/>
    <property type="molecule type" value="Genomic_DNA"/>
</dbReference>
<proteinExistence type="predicted"/>
<name>A0ABP3A9F5_MYCUL</name>
<dbReference type="Gene3D" id="1.10.287.850">
    <property type="entry name" value="HP0062-like domain"/>
    <property type="match status" value="1"/>
</dbReference>
<comment type="caution">
    <text evidence="2">The sequence shown here is derived from an EMBL/GenBank/DDBJ whole genome shotgun (WGS) entry which is preliminary data.</text>
</comment>
<keyword evidence="3" id="KW-1185">Reference proteome</keyword>
<evidence type="ECO:0000259" key="1">
    <source>
        <dbReference type="Pfam" id="PF00934"/>
    </source>
</evidence>
<dbReference type="Proteomes" id="UP000020681">
    <property type="component" value="Unassembled WGS sequence"/>
</dbReference>
<evidence type="ECO:0000313" key="2">
    <source>
        <dbReference type="EMBL" id="EUA86517.1"/>
    </source>
</evidence>